<dbReference type="GO" id="GO:0016706">
    <property type="term" value="F:2-oxoglutarate-dependent dioxygenase activity"/>
    <property type="evidence" value="ECO:0007669"/>
    <property type="project" value="UniProtKB-ARBA"/>
</dbReference>
<comment type="caution">
    <text evidence="2">The sequence shown here is derived from an EMBL/GenBank/DDBJ whole genome shotgun (WGS) entry which is preliminary data.</text>
</comment>
<dbReference type="AlphaFoldDB" id="A0A5C5WPV9"/>
<dbReference type="Pfam" id="PF05721">
    <property type="entry name" value="PhyH"/>
    <property type="match status" value="1"/>
</dbReference>
<dbReference type="InterPro" id="IPR008775">
    <property type="entry name" value="Phytyl_CoA_dOase-like"/>
</dbReference>
<evidence type="ECO:0000313" key="3">
    <source>
        <dbReference type="Proteomes" id="UP000316598"/>
    </source>
</evidence>
<dbReference type="EMBL" id="SJPI01000001">
    <property type="protein sequence ID" value="TWT52470.1"/>
    <property type="molecule type" value="Genomic_DNA"/>
</dbReference>
<keyword evidence="3" id="KW-1185">Reference proteome</keyword>
<sequence>MNTTNVDDIPNPSPSQLAELPRQMGFVPSVASSPQTLTPTQIDQYNELGYLMPLEGLDQTEARETRAFFDGVLAAFIELGRTSYSINTAHLRFARIYELVQHPRIVDAVADLLGPNVVCWGSHFFCKMPHDGKRVPWHQDSTYWPLSPTKTVTVWLAIDDADSDNANMKFIPRSHLHGLIDYDETQDADTVLNLAVKNPESYGDGEVDDALKAGQFSMHSDLLLHGSEANESDRRRCGLTIRYAAADVTTWYDWHKKGFVVRGENVGGHWANPPVPNH</sequence>
<dbReference type="GO" id="GO:0005506">
    <property type="term" value="F:iron ion binding"/>
    <property type="evidence" value="ECO:0007669"/>
    <property type="project" value="UniProtKB-ARBA"/>
</dbReference>
<comment type="cofactor">
    <cofactor evidence="1">
        <name>Fe(2+)</name>
        <dbReference type="ChEBI" id="CHEBI:29033"/>
    </cofactor>
</comment>
<dbReference type="Proteomes" id="UP000316598">
    <property type="component" value="Unassembled WGS sequence"/>
</dbReference>
<dbReference type="PANTHER" id="PTHR20883">
    <property type="entry name" value="PHYTANOYL-COA DIOXYGENASE DOMAIN CONTAINING 1"/>
    <property type="match status" value="1"/>
</dbReference>
<dbReference type="OrthoDB" id="9814777at2"/>
<dbReference type="RefSeq" id="WP_146512841.1">
    <property type="nucleotide sequence ID" value="NZ_SJPI01000001.1"/>
</dbReference>
<name>A0A5C5WPV9_9BACT</name>
<protein>
    <submittedName>
        <fullName evidence="2">Phytanoyl-CoA dioxygenase (PhyH)</fullName>
    </submittedName>
</protein>
<keyword evidence="2" id="KW-0560">Oxidoreductase</keyword>
<proteinExistence type="predicted"/>
<organism evidence="2 3">
    <name type="scientific">Rubripirellula amarantea</name>
    <dbReference type="NCBI Taxonomy" id="2527999"/>
    <lineage>
        <taxon>Bacteria</taxon>
        <taxon>Pseudomonadati</taxon>
        <taxon>Planctomycetota</taxon>
        <taxon>Planctomycetia</taxon>
        <taxon>Pirellulales</taxon>
        <taxon>Pirellulaceae</taxon>
        <taxon>Rubripirellula</taxon>
    </lineage>
</organism>
<keyword evidence="2" id="KW-0223">Dioxygenase</keyword>
<dbReference type="SUPFAM" id="SSF51197">
    <property type="entry name" value="Clavaminate synthase-like"/>
    <property type="match status" value="1"/>
</dbReference>
<reference evidence="2 3" key="1">
    <citation type="submission" date="2019-02" db="EMBL/GenBank/DDBJ databases">
        <title>Deep-cultivation of Planctomycetes and their phenomic and genomic characterization uncovers novel biology.</title>
        <authorList>
            <person name="Wiegand S."/>
            <person name="Jogler M."/>
            <person name="Boedeker C."/>
            <person name="Pinto D."/>
            <person name="Vollmers J."/>
            <person name="Rivas-Marin E."/>
            <person name="Kohn T."/>
            <person name="Peeters S.H."/>
            <person name="Heuer A."/>
            <person name="Rast P."/>
            <person name="Oberbeckmann S."/>
            <person name="Bunk B."/>
            <person name="Jeske O."/>
            <person name="Meyerdierks A."/>
            <person name="Storesund J.E."/>
            <person name="Kallscheuer N."/>
            <person name="Luecker S."/>
            <person name="Lage O.M."/>
            <person name="Pohl T."/>
            <person name="Merkel B.J."/>
            <person name="Hornburger P."/>
            <person name="Mueller R.-W."/>
            <person name="Bruemmer F."/>
            <person name="Labrenz M."/>
            <person name="Spormann A.M."/>
            <person name="Op Den Camp H."/>
            <person name="Overmann J."/>
            <person name="Amann R."/>
            <person name="Jetten M.S.M."/>
            <person name="Mascher T."/>
            <person name="Medema M.H."/>
            <person name="Devos D.P."/>
            <person name="Kaster A.-K."/>
            <person name="Ovreas L."/>
            <person name="Rohde M."/>
            <person name="Galperin M.Y."/>
            <person name="Jogler C."/>
        </authorList>
    </citation>
    <scope>NUCLEOTIDE SEQUENCE [LARGE SCALE GENOMIC DNA]</scope>
    <source>
        <strain evidence="2 3">Pla22</strain>
    </source>
</reference>
<dbReference type="Gene3D" id="2.60.120.620">
    <property type="entry name" value="q2cbj1_9rhob like domain"/>
    <property type="match status" value="1"/>
</dbReference>
<dbReference type="PANTHER" id="PTHR20883:SF48">
    <property type="entry name" value="ECTOINE DIOXYGENASE"/>
    <property type="match status" value="1"/>
</dbReference>
<accession>A0A5C5WPV9</accession>
<evidence type="ECO:0000256" key="1">
    <source>
        <dbReference type="ARBA" id="ARBA00001954"/>
    </source>
</evidence>
<gene>
    <name evidence="2" type="ORF">Pla22_00940</name>
</gene>
<evidence type="ECO:0000313" key="2">
    <source>
        <dbReference type="EMBL" id="TWT52470.1"/>
    </source>
</evidence>